<evidence type="ECO:0000256" key="1">
    <source>
        <dbReference type="SAM" id="MobiDB-lite"/>
    </source>
</evidence>
<dbReference type="AlphaFoldDB" id="A0A0A9G334"/>
<dbReference type="EMBL" id="GBRH01182868">
    <property type="protein sequence ID" value="JAE15028.1"/>
    <property type="molecule type" value="Transcribed_RNA"/>
</dbReference>
<feature type="region of interest" description="Disordered" evidence="1">
    <location>
        <begin position="1"/>
        <end position="38"/>
    </location>
</feature>
<proteinExistence type="predicted"/>
<name>A0A0A9G334_ARUDO</name>
<feature type="compositionally biased region" description="Polar residues" evidence="1">
    <location>
        <begin position="29"/>
        <end position="38"/>
    </location>
</feature>
<accession>A0A0A9G334</accession>
<reference evidence="2" key="2">
    <citation type="journal article" date="2015" name="Data Brief">
        <title>Shoot transcriptome of the giant reed, Arundo donax.</title>
        <authorList>
            <person name="Barrero R.A."/>
            <person name="Guerrero F.D."/>
            <person name="Moolhuijzen P."/>
            <person name="Goolsby J.A."/>
            <person name="Tidwell J."/>
            <person name="Bellgard S.E."/>
            <person name="Bellgard M.I."/>
        </authorList>
    </citation>
    <scope>NUCLEOTIDE SEQUENCE</scope>
    <source>
        <tissue evidence="2">Shoot tissue taken approximately 20 cm above the soil surface</tissue>
    </source>
</reference>
<organism evidence="2">
    <name type="scientific">Arundo donax</name>
    <name type="common">Giant reed</name>
    <name type="synonym">Donax arundinaceus</name>
    <dbReference type="NCBI Taxonomy" id="35708"/>
    <lineage>
        <taxon>Eukaryota</taxon>
        <taxon>Viridiplantae</taxon>
        <taxon>Streptophyta</taxon>
        <taxon>Embryophyta</taxon>
        <taxon>Tracheophyta</taxon>
        <taxon>Spermatophyta</taxon>
        <taxon>Magnoliopsida</taxon>
        <taxon>Liliopsida</taxon>
        <taxon>Poales</taxon>
        <taxon>Poaceae</taxon>
        <taxon>PACMAD clade</taxon>
        <taxon>Arundinoideae</taxon>
        <taxon>Arundineae</taxon>
        <taxon>Arundo</taxon>
    </lineage>
</organism>
<evidence type="ECO:0000313" key="2">
    <source>
        <dbReference type="EMBL" id="JAE15028.1"/>
    </source>
</evidence>
<protein>
    <submittedName>
        <fullName evidence="2">Uncharacterized protein</fullName>
    </submittedName>
</protein>
<feature type="compositionally biased region" description="Basic and acidic residues" evidence="1">
    <location>
        <begin position="1"/>
        <end position="27"/>
    </location>
</feature>
<reference evidence="2" key="1">
    <citation type="submission" date="2014-09" db="EMBL/GenBank/DDBJ databases">
        <authorList>
            <person name="Magalhaes I.L.F."/>
            <person name="Oliveira U."/>
            <person name="Santos F.R."/>
            <person name="Vidigal T.H.D.A."/>
            <person name="Brescovit A.D."/>
            <person name="Santos A.J."/>
        </authorList>
    </citation>
    <scope>NUCLEOTIDE SEQUENCE</scope>
    <source>
        <tissue evidence="2">Shoot tissue taken approximately 20 cm above the soil surface</tissue>
    </source>
</reference>
<sequence>MHSKEVWRSIGTHDQHTQVRGISDKMRRNQSSGPDGTL</sequence>